<accession>A0A397SM47</accession>
<keyword evidence="1" id="KW-0472">Membrane</keyword>
<evidence type="ECO:0000313" key="2">
    <source>
        <dbReference type="EMBL" id="RIA85165.1"/>
    </source>
</evidence>
<dbReference type="EMBL" id="QKYT01000443">
    <property type="protein sequence ID" value="RIA85165.1"/>
    <property type="molecule type" value="Genomic_DNA"/>
</dbReference>
<keyword evidence="3" id="KW-1185">Reference proteome</keyword>
<evidence type="ECO:0000256" key="1">
    <source>
        <dbReference type="SAM" id="Phobius"/>
    </source>
</evidence>
<comment type="caution">
    <text evidence="2">The sequence shown here is derived from an EMBL/GenBank/DDBJ whole genome shotgun (WGS) entry which is preliminary data.</text>
</comment>
<dbReference type="Proteomes" id="UP000265703">
    <property type="component" value="Unassembled WGS sequence"/>
</dbReference>
<evidence type="ECO:0000313" key="3">
    <source>
        <dbReference type="Proteomes" id="UP000265703"/>
    </source>
</evidence>
<gene>
    <name evidence="2" type="ORF">C1645_782513</name>
</gene>
<organism evidence="2 3">
    <name type="scientific">Glomus cerebriforme</name>
    <dbReference type="NCBI Taxonomy" id="658196"/>
    <lineage>
        <taxon>Eukaryota</taxon>
        <taxon>Fungi</taxon>
        <taxon>Fungi incertae sedis</taxon>
        <taxon>Mucoromycota</taxon>
        <taxon>Glomeromycotina</taxon>
        <taxon>Glomeromycetes</taxon>
        <taxon>Glomerales</taxon>
        <taxon>Glomeraceae</taxon>
        <taxon>Glomus</taxon>
    </lineage>
</organism>
<dbReference type="AlphaFoldDB" id="A0A397SM47"/>
<protein>
    <submittedName>
        <fullName evidence="2">Uncharacterized protein</fullName>
    </submittedName>
</protein>
<sequence>MEIKLLLLLHTVFKLCLFSCFILSFVCSFFLFSCLVFFFYLFLFISCLFVSHPNLFSIFILFHTISRSNLSFSF</sequence>
<feature type="transmembrane region" description="Helical" evidence="1">
    <location>
        <begin position="38"/>
        <end position="62"/>
    </location>
</feature>
<keyword evidence="1" id="KW-0812">Transmembrane</keyword>
<proteinExistence type="predicted"/>
<keyword evidence="1" id="KW-1133">Transmembrane helix</keyword>
<feature type="transmembrane region" description="Helical" evidence="1">
    <location>
        <begin position="12"/>
        <end position="32"/>
    </location>
</feature>
<name>A0A397SM47_9GLOM</name>
<dbReference type="PROSITE" id="PS51257">
    <property type="entry name" value="PROKAR_LIPOPROTEIN"/>
    <property type="match status" value="1"/>
</dbReference>
<reference evidence="2 3" key="1">
    <citation type="submission" date="2018-06" db="EMBL/GenBank/DDBJ databases">
        <title>Comparative genomics reveals the genomic features of Rhizophagus irregularis, R. cerebriforme, R. diaphanum and Gigaspora rosea, and their symbiotic lifestyle signature.</title>
        <authorList>
            <person name="Morin E."/>
            <person name="San Clemente H."/>
            <person name="Chen E.C.H."/>
            <person name="De La Providencia I."/>
            <person name="Hainaut M."/>
            <person name="Kuo A."/>
            <person name="Kohler A."/>
            <person name="Murat C."/>
            <person name="Tang N."/>
            <person name="Roy S."/>
            <person name="Loubradou J."/>
            <person name="Henrissat B."/>
            <person name="Grigoriev I.V."/>
            <person name="Corradi N."/>
            <person name="Roux C."/>
            <person name="Martin F.M."/>
        </authorList>
    </citation>
    <scope>NUCLEOTIDE SEQUENCE [LARGE SCALE GENOMIC DNA]</scope>
    <source>
        <strain evidence="2 3">DAOM 227022</strain>
    </source>
</reference>